<dbReference type="STRING" id="306540.SAMN05421839_14211"/>
<reference evidence="7 8" key="1">
    <citation type="submission" date="2016-10" db="EMBL/GenBank/DDBJ databases">
        <authorList>
            <person name="de Groot N.N."/>
        </authorList>
    </citation>
    <scope>NUCLEOTIDE SEQUENCE [LARGE SCALE GENOMIC DNA]</scope>
    <source>
        <strain evidence="7 8">DSM 17073</strain>
    </source>
</reference>
<feature type="domain" description="SsuA/THI5-like" evidence="5">
    <location>
        <begin position="53"/>
        <end position="250"/>
    </location>
</feature>
<evidence type="ECO:0000256" key="1">
    <source>
        <dbReference type="ARBA" id="ARBA00004418"/>
    </source>
</evidence>
<dbReference type="Proteomes" id="UP000242243">
    <property type="component" value="Unassembled WGS sequence"/>
</dbReference>
<sequence length="347" mass="37827">MMKKTIQLMLVMLIGVLVVTACGDDALEGNESGSDQPEVVNIGYLRVPNDEMVAKTEGYFDQYFADLGIETNFVVFDSGVEANQAFASGSVDFASMGNTNGIIALSRGLDVELVWLHEILGEIEALAVRDGAGIEQVEDLKGMKIATTFASTSHYSLLQVLNDAGIADDVELVDMKTVDIVAAWERGDIDAAYTWQPSLGRLLEDGEMLISSEQAAEMGHKTANVLLARKGFTEQYKGLTTDFIAALVEGGNLYREDSKVASESVADPLEIAQEEALMQMEGSVWLTPEQEVSSEYLGTSEEAGDFSRVMKQTSDFLLEQSSISESPSQEDFDAFINPEYIEAYLAR</sequence>
<dbReference type="PROSITE" id="PS51257">
    <property type="entry name" value="PROKAR_LIPOPROTEIN"/>
    <property type="match status" value="1"/>
</dbReference>
<evidence type="ECO:0000313" key="7">
    <source>
        <dbReference type="EMBL" id="SFP68409.1"/>
    </source>
</evidence>
<dbReference type="PANTHER" id="PTHR30024:SF47">
    <property type="entry name" value="TAURINE-BINDING PERIPLASMIC PROTEIN"/>
    <property type="match status" value="1"/>
</dbReference>
<dbReference type="OrthoDB" id="9815602at2"/>
<dbReference type="EMBL" id="BJWI01000042">
    <property type="protein sequence ID" value="GEM02531.1"/>
    <property type="molecule type" value="Genomic_DNA"/>
</dbReference>
<dbReference type="Proteomes" id="UP000321547">
    <property type="component" value="Unassembled WGS sequence"/>
</dbReference>
<dbReference type="EMBL" id="FOXC01000042">
    <property type="protein sequence ID" value="SFP68409.1"/>
    <property type="molecule type" value="Genomic_DNA"/>
</dbReference>
<evidence type="ECO:0000313" key="6">
    <source>
        <dbReference type="EMBL" id="GEM02531.1"/>
    </source>
</evidence>
<dbReference type="Pfam" id="PF09084">
    <property type="entry name" value="NMT1"/>
    <property type="match status" value="1"/>
</dbReference>
<evidence type="ECO:0000259" key="5">
    <source>
        <dbReference type="Pfam" id="PF09084"/>
    </source>
</evidence>
<dbReference type="AlphaFoldDB" id="A0A1I5SCH8"/>
<comment type="subcellular location">
    <subcellularLocation>
        <location evidence="1">Periplasm</location>
    </subcellularLocation>
</comment>
<evidence type="ECO:0000313" key="9">
    <source>
        <dbReference type="Proteomes" id="UP000321547"/>
    </source>
</evidence>
<accession>A0A1I5SCH8</accession>
<evidence type="ECO:0000256" key="2">
    <source>
        <dbReference type="ARBA" id="ARBA00010742"/>
    </source>
</evidence>
<protein>
    <submittedName>
        <fullName evidence="6">Glycine/betaine ABC transporter substrate-binding protein</fullName>
    </submittedName>
    <submittedName>
        <fullName evidence="7">Taurine transport system substrate-binding protein</fullName>
    </submittedName>
</protein>
<dbReference type="PANTHER" id="PTHR30024">
    <property type="entry name" value="ALIPHATIC SULFONATES-BINDING PROTEIN-RELATED"/>
    <property type="match status" value="1"/>
</dbReference>
<reference evidence="6 9" key="2">
    <citation type="submission" date="2019-07" db="EMBL/GenBank/DDBJ databases">
        <title>Whole genome shotgun sequence of Halolactibacillus halophilus NBRC 100868.</title>
        <authorList>
            <person name="Hosoyama A."/>
            <person name="Uohara A."/>
            <person name="Ohji S."/>
            <person name="Ichikawa N."/>
        </authorList>
    </citation>
    <scope>NUCLEOTIDE SEQUENCE [LARGE SCALE GENOMIC DNA]</scope>
    <source>
        <strain evidence="6 9">NBRC 100868</strain>
    </source>
</reference>
<dbReference type="GO" id="GO:0042918">
    <property type="term" value="P:alkanesulfonate transmembrane transport"/>
    <property type="evidence" value="ECO:0007669"/>
    <property type="project" value="TreeGrafter"/>
</dbReference>
<dbReference type="GO" id="GO:0042597">
    <property type="term" value="C:periplasmic space"/>
    <property type="evidence" value="ECO:0007669"/>
    <property type="project" value="UniProtKB-SubCell"/>
</dbReference>
<evidence type="ECO:0000256" key="3">
    <source>
        <dbReference type="ARBA" id="ARBA00022729"/>
    </source>
</evidence>
<evidence type="ECO:0000256" key="4">
    <source>
        <dbReference type="SAM" id="SignalP"/>
    </source>
</evidence>
<feature type="signal peptide" evidence="4">
    <location>
        <begin position="1"/>
        <end position="23"/>
    </location>
</feature>
<gene>
    <name evidence="6" type="ORF">HHA03_20630</name>
    <name evidence="7" type="ORF">SAMN05421839_14211</name>
</gene>
<evidence type="ECO:0000313" key="8">
    <source>
        <dbReference type="Proteomes" id="UP000242243"/>
    </source>
</evidence>
<dbReference type="RefSeq" id="WP_089833536.1">
    <property type="nucleotide sequence ID" value="NZ_BJWI01000042.1"/>
</dbReference>
<dbReference type="SUPFAM" id="SSF53850">
    <property type="entry name" value="Periplasmic binding protein-like II"/>
    <property type="match status" value="1"/>
</dbReference>
<comment type="similarity">
    <text evidence="2">Belongs to the bacterial solute-binding protein SsuA/TauA family.</text>
</comment>
<keyword evidence="3 4" id="KW-0732">Signal</keyword>
<feature type="chain" id="PRO_5017325859" evidence="4">
    <location>
        <begin position="24"/>
        <end position="347"/>
    </location>
</feature>
<dbReference type="InterPro" id="IPR015168">
    <property type="entry name" value="SsuA/THI5"/>
</dbReference>
<dbReference type="Gene3D" id="3.40.190.10">
    <property type="entry name" value="Periplasmic binding protein-like II"/>
    <property type="match status" value="2"/>
</dbReference>
<organism evidence="7 8">
    <name type="scientific">Halolactibacillus halophilus</name>
    <dbReference type="NCBI Taxonomy" id="306540"/>
    <lineage>
        <taxon>Bacteria</taxon>
        <taxon>Bacillati</taxon>
        <taxon>Bacillota</taxon>
        <taxon>Bacilli</taxon>
        <taxon>Bacillales</taxon>
        <taxon>Bacillaceae</taxon>
        <taxon>Halolactibacillus</taxon>
    </lineage>
</organism>
<proteinExistence type="inferred from homology"/>
<name>A0A1I5SCH8_9BACI</name>
<keyword evidence="9" id="KW-1185">Reference proteome</keyword>